<organism evidence="1 2">
    <name type="scientific">Pseudomonas phage EM</name>
    <dbReference type="NCBI Taxonomy" id="2936914"/>
    <lineage>
        <taxon>Viruses</taxon>
        <taxon>Duplodnaviria</taxon>
        <taxon>Heunggongvirae</taxon>
        <taxon>Uroviricota</taxon>
        <taxon>Caudoviricetes</taxon>
        <taxon>Vandenendeviridae</taxon>
        <taxon>Skurskavirinae</taxon>
        <taxon>Baldwinvirus</taxon>
        <taxon>Baldwinvirus EM</taxon>
    </lineage>
</organism>
<keyword evidence="2" id="KW-1185">Reference proteome</keyword>
<proteinExistence type="predicted"/>
<evidence type="ECO:0000313" key="1">
    <source>
        <dbReference type="EMBL" id="UPW35845.1"/>
    </source>
</evidence>
<evidence type="ECO:0000313" key="2">
    <source>
        <dbReference type="Proteomes" id="UP000831536"/>
    </source>
</evidence>
<reference evidence="1" key="1">
    <citation type="journal article" date="2022" name="J. Appl. Microbiol.">
        <title>Bacteriophage-Antibiotic Combinations Against Multidrug-Resistant Pseudomonas aeruginosa.</title>
        <authorList>
            <person name="Holger D."/>
            <person name="Lev K.L."/>
            <person name="Kebriaei R."/>
            <person name="Morrisette T."/>
            <person name="Shah R."/>
            <person name="Alexander J."/>
            <person name="Lehman S.M."/>
            <person name="Rybak M.J."/>
        </authorList>
    </citation>
    <scope>NUCLEOTIDE SEQUENCE</scope>
</reference>
<dbReference type="Proteomes" id="UP000831536">
    <property type="component" value="Segment"/>
</dbReference>
<dbReference type="EMBL" id="ON169972">
    <property type="protein sequence ID" value="UPW35845.1"/>
    <property type="molecule type" value="Genomic_DNA"/>
</dbReference>
<accession>A0AAE9HG04</accession>
<gene>
    <name evidence="1" type="ORF">EM_043</name>
</gene>
<protein>
    <submittedName>
        <fullName evidence="1">Uncharacterized protein</fullName>
    </submittedName>
</protein>
<name>A0AAE9HG04_9CAUD</name>
<sequence length="97" mass="10745">MKVLDKVDTHLTVSFDLEEVTMLSALIGRTSAVAPTTPMGEFLAELHSELSYIALAGRVKEFEDQFSVMIYEEDAVVDADRSGDFLITIKNKDGDFV</sequence>